<dbReference type="KEGG" id="teg:KUK_1121"/>
<reference evidence="2" key="1">
    <citation type="journal article" date="2012" name="Vet. Microbiol.">
        <title>Comparative genomic analyses of the Taylorellae.</title>
        <authorList>
            <person name="Hauser H."/>
            <person name="Richter D.C."/>
            <person name="van Tonder A."/>
            <person name="Clark L."/>
            <person name="Preston A."/>
        </authorList>
    </citation>
    <scope>NUCLEOTIDE SEQUENCE</scope>
    <source>
        <strain evidence="2">14/56</strain>
    </source>
</reference>
<keyword evidence="1" id="KW-0812">Transmembrane</keyword>
<gene>
    <name evidence="2" type="ORF">KUK_1121</name>
</gene>
<feature type="transmembrane region" description="Helical" evidence="1">
    <location>
        <begin position="35"/>
        <end position="55"/>
    </location>
</feature>
<keyword evidence="1" id="KW-0472">Membrane</keyword>
<dbReference type="EMBL" id="HE681423">
    <property type="protein sequence ID" value="CCG18418.1"/>
    <property type="molecule type" value="Genomic_DNA"/>
</dbReference>
<accession>I7IZK4</accession>
<dbReference type="HOGENOM" id="CLU_1748767_0_0_4"/>
<organism evidence="2">
    <name type="scientific">Taylorella equigenitalis 14/56</name>
    <dbReference type="NCBI Taxonomy" id="1091497"/>
    <lineage>
        <taxon>Bacteria</taxon>
        <taxon>Pseudomonadati</taxon>
        <taxon>Pseudomonadota</taxon>
        <taxon>Betaproteobacteria</taxon>
        <taxon>Burkholderiales</taxon>
        <taxon>Alcaligenaceae</taxon>
        <taxon>Taylorella</taxon>
    </lineage>
</organism>
<proteinExistence type="predicted"/>
<sequence>MKYIYSFLILLTYRIWPFSLIIFFIFLFFLKVLSVSNIITAAVSSVIVSSFIYNFRNLYICPMLSLIGIKSVGIVKSMKPTCLYINENPVLKFIVEYNTQQGNTVISYFRADDKFYFPKETNFVYPSVGSKFKLKYFQYIPCYFIIDNS</sequence>
<keyword evidence="1" id="KW-1133">Transmembrane helix</keyword>
<evidence type="ECO:0000313" key="2">
    <source>
        <dbReference type="EMBL" id="CCG18418.1"/>
    </source>
</evidence>
<feature type="transmembrane region" description="Helical" evidence="1">
    <location>
        <begin position="7"/>
        <end position="29"/>
    </location>
</feature>
<name>I7IZK4_9BURK</name>
<evidence type="ECO:0000256" key="1">
    <source>
        <dbReference type="SAM" id="Phobius"/>
    </source>
</evidence>
<dbReference type="AlphaFoldDB" id="I7IZK4"/>
<protein>
    <submittedName>
        <fullName evidence="2">Uncharacterized protein</fullName>
    </submittedName>
</protein>